<dbReference type="Proteomes" id="UP001176941">
    <property type="component" value="Chromosome 28"/>
</dbReference>
<feature type="compositionally biased region" description="Low complexity" evidence="1">
    <location>
        <begin position="21"/>
        <end position="32"/>
    </location>
</feature>
<keyword evidence="3" id="KW-1185">Reference proteome</keyword>
<evidence type="ECO:0000313" key="2">
    <source>
        <dbReference type="EMBL" id="CAI9168357.1"/>
    </source>
</evidence>
<name>A0ABN8Z6D9_RANTA</name>
<protein>
    <submittedName>
        <fullName evidence="2">Uncharacterized protein</fullName>
    </submittedName>
</protein>
<proteinExistence type="predicted"/>
<organism evidence="2 3">
    <name type="scientific">Rangifer tarandus platyrhynchus</name>
    <name type="common">Svalbard reindeer</name>
    <dbReference type="NCBI Taxonomy" id="3082113"/>
    <lineage>
        <taxon>Eukaryota</taxon>
        <taxon>Metazoa</taxon>
        <taxon>Chordata</taxon>
        <taxon>Craniata</taxon>
        <taxon>Vertebrata</taxon>
        <taxon>Euteleostomi</taxon>
        <taxon>Mammalia</taxon>
        <taxon>Eutheria</taxon>
        <taxon>Laurasiatheria</taxon>
        <taxon>Artiodactyla</taxon>
        <taxon>Ruminantia</taxon>
        <taxon>Pecora</taxon>
        <taxon>Cervidae</taxon>
        <taxon>Odocoileinae</taxon>
        <taxon>Rangifer</taxon>
    </lineage>
</organism>
<evidence type="ECO:0000256" key="1">
    <source>
        <dbReference type="SAM" id="MobiDB-lite"/>
    </source>
</evidence>
<feature type="compositionally biased region" description="Low complexity" evidence="1">
    <location>
        <begin position="65"/>
        <end position="80"/>
    </location>
</feature>
<gene>
    <name evidence="2" type="ORF">MRATA1EN1_LOCUS17319</name>
</gene>
<evidence type="ECO:0000313" key="3">
    <source>
        <dbReference type="Proteomes" id="UP001176941"/>
    </source>
</evidence>
<dbReference type="EMBL" id="OX459964">
    <property type="protein sequence ID" value="CAI9168357.1"/>
    <property type="molecule type" value="Genomic_DNA"/>
</dbReference>
<sequence>MHTHAGQPPAGPSGRGSRCGATAQAARPAAQTKQSALAVSAAQFQMPRPSRRALIGPRARGSVSAGQALPGAALAPGRSA</sequence>
<reference evidence="2" key="1">
    <citation type="submission" date="2023-04" db="EMBL/GenBank/DDBJ databases">
        <authorList>
            <consortium name="ELIXIR-Norway"/>
        </authorList>
    </citation>
    <scope>NUCLEOTIDE SEQUENCE [LARGE SCALE GENOMIC DNA]</scope>
</reference>
<feature type="region of interest" description="Disordered" evidence="1">
    <location>
        <begin position="1"/>
        <end position="80"/>
    </location>
</feature>
<accession>A0ABN8Z6D9</accession>